<evidence type="ECO:0000313" key="3">
    <source>
        <dbReference type="EMBL" id="MEJ8567725.1"/>
    </source>
</evidence>
<accession>A0AAW9RH80</accession>
<dbReference type="AlphaFoldDB" id="A0AAW9RH80"/>
<feature type="domain" description="Oxidoreductase molybdopterin-binding" evidence="2">
    <location>
        <begin position="85"/>
        <end position="243"/>
    </location>
</feature>
<proteinExistence type="predicted"/>
<gene>
    <name evidence="3" type="primary">msrP</name>
    <name evidence="3" type="ORF">V3330_08825</name>
</gene>
<dbReference type="Gene3D" id="3.90.420.10">
    <property type="entry name" value="Oxidoreductase, molybdopterin-binding domain"/>
    <property type="match status" value="1"/>
</dbReference>
<sequence>MAHIRTKKIWEHNAPAPTDETAYWRRREFLSAVGLAGLAGTAWGGIALAGSSANIQAISDPSRPPPGNFVEFSAWHAEAAAQAQALDTRDWPITIDGLVEHPLTLQAGDLIAGLQQEERSYRFRCIEGWSATVPWTGFPLRALLERVKPLSGARYVRFESFNLPEIAPVQASGYYSAWPYGETLSLREAAHELTFLASGVYGKPLPTSHGAPLRLVVPWKYATKSVKSITRIRVLDTPLPGFWETNRPSMSDPLCNVDPNYAHTRIPQHQELCIGTGEWRETLPLNGYAEWVNALYV</sequence>
<feature type="transmembrane region" description="Helical" evidence="1">
    <location>
        <begin position="29"/>
        <end position="50"/>
    </location>
</feature>
<dbReference type="RefSeq" id="WP_354695050.1">
    <property type="nucleotide sequence ID" value="NZ_JAZHOG010000005.1"/>
</dbReference>
<dbReference type="Pfam" id="PF00174">
    <property type="entry name" value="Oxidored_molyb"/>
    <property type="match status" value="1"/>
</dbReference>
<name>A0AAW9RH80_9GAMM</name>
<dbReference type="Proteomes" id="UP001359886">
    <property type="component" value="Unassembled WGS sequence"/>
</dbReference>
<evidence type="ECO:0000256" key="1">
    <source>
        <dbReference type="SAM" id="Phobius"/>
    </source>
</evidence>
<dbReference type="InterPro" id="IPR036374">
    <property type="entry name" value="OxRdtase_Mopterin-bd_sf"/>
</dbReference>
<dbReference type="EMBL" id="JAZHOG010000005">
    <property type="protein sequence ID" value="MEJ8567725.1"/>
    <property type="molecule type" value="Genomic_DNA"/>
</dbReference>
<evidence type="ECO:0000313" key="4">
    <source>
        <dbReference type="Proteomes" id="UP001359886"/>
    </source>
</evidence>
<dbReference type="PANTHER" id="PTHR43032">
    <property type="entry name" value="PROTEIN-METHIONINE-SULFOXIDE REDUCTASE"/>
    <property type="match status" value="1"/>
</dbReference>
<keyword evidence="4" id="KW-1185">Reference proteome</keyword>
<keyword evidence="1" id="KW-0472">Membrane</keyword>
<dbReference type="SUPFAM" id="SSF56524">
    <property type="entry name" value="Oxidoreductase molybdopterin-binding domain"/>
    <property type="match status" value="1"/>
</dbReference>
<keyword evidence="3" id="KW-0560">Oxidoreductase</keyword>
<dbReference type="InterPro" id="IPR000572">
    <property type="entry name" value="OxRdtase_Mopterin-bd_dom"/>
</dbReference>
<protein>
    <submittedName>
        <fullName evidence="3">Protein-methionine-sulfoxide reductase catalytic subunit MsrP</fullName>
        <ecNumber evidence="3">1.8.5.-</ecNumber>
    </submittedName>
</protein>
<organism evidence="3 4">
    <name type="scientific">Elongatibacter sediminis</name>
    <dbReference type="NCBI Taxonomy" id="3119006"/>
    <lineage>
        <taxon>Bacteria</taxon>
        <taxon>Pseudomonadati</taxon>
        <taxon>Pseudomonadota</taxon>
        <taxon>Gammaproteobacteria</taxon>
        <taxon>Chromatiales</taxon>
        <taxon>Wenzhouxiangellaceae</taxon>
        <taxon>Elongatibacter</taxon>
    </lineage>
</organism>
<comment type="caution">
    <text evidence="3">The sequence shown here is derived from an EMBL/GenBank/DDBJ whole genome shotgun (WGS) entry which is preliminary data.</text>
</comment>
<dbReference type="PANTHER" id="PTHR43032:SF3">
    <property type="entry name" value="PROTEIN-METHIONINE-SULFOXIDE REDUCTASE CATALYTIC SUBUNIT MSRP"/>
    <property type="match status" value="1"/>
</dbReference>
<keyword evidence="1" id="KW-1133">Transmembrane helix</keyword>
<dbReference type="GO" id="GO:0016491">
    <property type="term" value="F:oxidoreductase activity"/>
    <property type="evidence" value="ECO:0007669"/>
    <property type="project" value="UniProtKB-KW"/>
</dbReference>
<keyword evidence="1" id="KW-0812">Transmembrane</keyword>
<dbReference type="EC" id="1.8.5.-" evidence="3"/>
<reference evidence="3 4" key="1">
    <citation type="submission" date="2024-02" db="EMBL/GenBank/DDBJ databases">
        <title>A novel Wenzhouxiangellaceae bacterium, isolated from coastal sediments.</title>
        <authorList>
            <person name="Du Z.-J."/>
            <person name="Ye Y.-Q."/>
            <person name="Zhang X.-Y."/>
        </authorList>
    </citation>
    <scope>NUCLEOTIDE SEQUENCE [LARGE SCALE GENOMIC DNA]</scope>
    <source>
        <strain evidence="3 4">CH-27</strain>
    </source>
</reference>
<dbReference type="NCBIfam" id="NF003767">
    <property type="entry name" value="PRK05363.1"/>
    <property type="match status" value="1"/>
</dbReference>
<evidence type="ECO:0000259" key="2">
    <source>
        <dbReference type="Pfam" id="PF00174"/>
    </source>
</evidence>